<keyword evidence="3 9" id="KW-0812">Transmembrane</keyword>
<dbReference type="PRINTS" id="PR00237">
    <property type="entry name" value="GPCRRHODOPSN"/>
</dbReference>
<reference evidence="12" key="2">
    <citation type="submission" date="2025-09" db="UniProtKB">
        <authorList>
            <consortium name="Ensembl"/>
        </authorList>
    </citation>
    <scope>IDENTIFICATION</scope>
</reference>
<dbReference type="PROSITE" id="PS50262">
    <property type="entry name" value="G_PROTEIN_RECEP_F1_2"/>
    <property type="match status" value="1"/>
</dbReference>
<evidence type="ECO:0000256" key="1">
    <source>
        <dbReference type="ARBA" id="ARBA00004651"/>
    </source>
</evidence>
<keyword evidence="2" id="KW-1003">Cell membrane</keyword>
<dbReference type="Proteomes" id="UP000261600">
    <property type="component" value="Unplaced"/>
</dbReference>
<dbReference type="Ensembl" id="ENSMALT00000010779.1">
    <property type="protein sequence ID" value="ENSMALP00000010555.1"/>
    <property type="gene ID" value="ENSMALG00000007526.1"/>
</dbReference>
<dbReference type="CDD" id="cd15055">
    <property type="entry name" value="7tmA_TAARs"/>
    <property type="match status" value="1"/>
</dbReference>
<comment type="similarity">
    <text evidence="9">Belongs to the G-protein coupled receptor 1 family.</text>
</comment>
<reference evidence="12" key="1">
    <citation type="submission" date="2025-08" db="UniProtKB">
        <authorList>
            <consortium name="Ensembl"/>
        </authorList>
    </citation>
    <scope>IDENTIFICATION</scope>
</reference>
<feature type="transmembrane region" description="Helical" evidence="10">
    <location>
        <begin position="233"/>
        <end position="254"/>
    </location>
</feature>
<protein>
    <recommendedName>
        <fullName evidence="11">G-protein coupled receptors family 1 profile domain-containing protein</fullName>
    </recommendedName>
</protein>
<evidence type="ECO:0000256" key="8">
    <source>
        <dbReference type="ARBA" id="ARBA00023224"/>
    </source>
</evidence>
<evidence type="ECO:0000256" key="6">
    <source>
        <dbReference type="ARBA" id="ARBA00023136"/>
    </source>
</evidence>
<feature type="transmembrane region" description="Helical" evidence="10">
    <location>
        <begin position="130"/>
        <end position="149"/>
    </location>
</feature>
<evidence type="ECO:0000313" key="12">
    <source>
        <dbReference type="Ensembl" id="ENSMALP00000010555.1"/>
    </source>
</evidence>
<dbReference type="InterPro" id="IPR017452">
    <property type="entry name" value="GPCR_Rhodpsn_7TM"/>
</dbReference>
<dbReference type="GO" id="GO:0001594">
    <property type="term" value="F:trace-amine receptor activity"/>
    <property type="evidence" value="ECO:0007669"/>
    <property type="project" value="TreeGrafter"/>
</dbReference>
<feature type="transmembrane region" description="Helical" evidence="10">
    <location>
        <begin position="266"/>
        <end position="285"/>
    </location>
</feature>
<organism evidence="12 13">
    <name type="scientific">Monopterus albus</name>
    <name type="common">Swamp eel</name>
    <dbReference type="NCBI Taxonomy" id="43700"/>
    <lineage>
        <taxon>Eukaryota</taxon>
        <taxon>Metazoa</taxon>
        <taxon>Chordata</taxon>
        <taxon>Craniata</taxon>
        <taxon>Vertebrata</taxon>
        <taxon>Euteleostomi</taxon>
        <taxon>Actinopterygii</taxon>
        <taxon>Neopterygii</taxon>
        <taxon>Teleostei</taxon>
        <taxon>Neoteleostei</taxon>
        <taxon>Acanthomorphata</taxon>
        <taxon>Anabantaria</taxon>
        <taxon>Synbranchiformes</taxon>
        <taxon>Synbranchidae</taxon>
        <taxon>Monopterus</taxon>
    </lineage>
</organism>
<dbReference type="Pfam" id="PF00001">
    <property type="entry name" value="7tm_1"/>
    <property type="match status" value="1"/>
</dbReference>
<name>A0A3Q3J228_MONAL</name>
<feature type="transmembrane region" description="Helical" evidence="10">
    <location>
        <begin position="169"/>
        <end position="196"/>
    </location>
</feature>
<keyword evidence="13" id="KW-1185">Reference proteome</keyword>
<evidence type="ECO:0000256" key="9">
    <source>
        <dbReference type="RuleBase" id="RU000688"/>
    </source>
</evidence>
<evidence type="ECO:0000259" key="11">
    <source>
        <dbReference type="PROSITE" id="PS50262"/>
    </source>
</evidence>
<dbReference type="Gene3D" id="1.20.1070.10">
    <property type="entry name" value="Rhodopsin 7-helix transmembrane proteins"/>
    <property type="match status" value="1"/>
</dbReference>
<keyword evidence="6 10" id="KW-0472">Membrane</keyword>
<proteinExistence type="inferred from homology"/>
<evidence type="ECO:0000256" key="5">
    <source>
        <dbReference type="ARBA" id="ARBA00023040"/>
    </source>
</evidence>
<keyword evidence="7 9" id="KW-0675">Receptor</keyword>
<keyword evidence="4 10" id="KW-1133">Transmembrane helix</keyword>
<feature type="transmembrane region" description="Helical" evidence="10">
    <location>
        <begin position="64"/>
        <end position="82"/>
    </location>
</feature>
<feature type="transmembrane region" description="Helical" evidence="10">
    <location>
        <begin position="30"/>
        <end position="52"/>
    </location>
</feature>
<dbReference type="PANTHER" id="PTHR24249:SF381">
    <property type="entry name" value="TRACE AMINE ASSOCIATED RECEPTOR 19P-RELATED"/>
    <property type="match status" value="1"/>
</dbReference>
<dbReference type="PANTHER" id="PTHR24249">
    <property type="entry name" value="HISTAMINE RECEPTOR-RELATED G-PROTEIN COUPLED RECEPTOR"/>
    <property type="match status" value="1"/>
</dbReference>
<dbReference type="InterPro" id="IPR050569">
    <property type="entry name" value="TAAR"/>
</dbReference>
<dbReference type="PROSITE" id="PS00237">
    <property type="entry name" value="G_PROTEIN_RECEP_F1_1"/>
    <property type="match status" value="1"/>
</dbReference>
<evidence type="ECO:0000256" key="10">
    <source>
        <dbReference type="SAM" id="Phobius"/>
    </source>
</evidence>
<keyword evidence="5 9" id="KW-0297">G-protein coupled receptor</keyword>
<evidence type="ECO:0000256" key="7">
    <source>
        <dbReference type="ARBA" id="ARBA00023170"/>
    </source>
</evidence>
<sequence>METSEETELCFPQLINASCVKPKRPHFETILTYILVFSISLLTVSLNLLVIISPLHRLSGCLRFLFLILFQIMLIDGCWYIGDFMCAVYQYVAYIIASTSLGNMVLISIDRYVAICYPLHYSTKITLKRVKIQVCLCWTCSVIYESLILKDVLEQPGRFNFCFGQCIFIMNYIADFIISFIAPITLIVVLYMRVFLVAVSQARAMRSHIAAVTLQGSVTVTTKKSELKAARTLGVVVVVFLICLCPSYCVSLTGQDNFMNASSAAFVIWLYYFNSCLNPMIYALFYPWFRKSVKLIVTLKILQPGSCETNML</sequence>
<feature type="domain" description="G-protein coupled receptors family 1 profile" evidence="11">
    <location>
        <begin position="28"/>
        <end position="282"/>
    </location>
</feature>
<evidence type="ECO:0000256" key="2">
    <source>
        <dbReference type="ARBA" id="ARBA00022475"/>
    </source>
</evidence>
<keyword evidence="8 9" id="KW-0807">Transducer</keyword>
<comment type="subcellular location">
    <subcellularLocation>
        <location evidence="1">Cell membrane</location>
        <topology evidence="1">Multi-pass membrane protein</topology>
    </subcellularLocation>
</comment>
<accession>A0A3Q3J228</accession>
<dbReference type="InterPro" id="IPR000276">
    <property type="entry name" value="GPCR_Rhodpsn"/>
</dbReference>
<feature type="transmembrane region" description="Helical" evidence="10">
    <location>
        <begin position="88"/>
        <end position="109"/>
    </location>
</feature>
<dbReference type="AlphaFoldDB" id="A0A3Q3J228"/>
<evidence type="ECO:0000256" key="4">
    <source>
        <dbReference type="ARBA" id="ARBA00022989"/>
    </source>
</evidence>
<evidence type="ECO:0000256" key="3">
    <source>
        <dbReference type="ARBA" id="ARBA00022692"/>
    </source>
</evidence>
<dbReference type="SUPFAM" id="SSF81321">
    <property type="entry name" value="Family A G protein-coupled receptor-like"/>
    <property type="match status" value="1"/>
</dbReference>
<evidence type="ECO:0000313" key="13">
    <source>
        <dbReference type="Proteomes" id="UP000261600"/>
    </source>
</evidence>
<dbReference type="GO" id="GO:0005886">
    <property type="term" value="C:plasma membrane"/>
    <property type="evidence" value="ECO:0007669"/>
    <property type="project" value="UniProtKB-SubCell"/>
</dbReference>